<organism evidence="2 3">
    <name type="scientific">Sphingosinicella xenopeptidilytica</name>
    <dbReference type="NCBI Taxonomy" id="364098"/>
    <lineage>
        <taxon>Bacteria</taxon>
        <taxon>Pseudomonadati</taxon>
        <taxon>Pseudomonadota</taxon>
        <taxon>Alphaproteobacteria</taxon>
        <taxon>Sphingomonadales</taxon>
        <taxon>Sphingosinicellaceae</taxon>
        <taxon>Sphingosinicella</taxon>
    </lineage>
</organism>
<proteinExistence type="predicted"/>
<keyword evidence="1" id="KW-1133">Transmembrane helix</keyword>
<keyword evidence="1" id="KW-0812">Transmembrane</keyword>
<reference evidence="3" key="1">
    <citation type="journal article" date="2019" name="Int. J. Syst. Evol. Microbiol.">
        <title>The Global Catalogue of Microorganisms (GCM) 10K type strain sequencing project: providing services to taxonomists for standard genome sequencing and annotation.</title>
        <authorList>
            <consortium name="The Broad Institute Genomics Platform"/>
            <consortium name="The Broad Institute Genome Sequencing Center for Infectious Disease"/>
            <person name="Wu L."/>
            <person name="Ma J."/>
        </authorList>
    </citation>
    <scope>NUCLEOTIDE SEQUENCE [LARGE SCALE GENOMIC DNA]</scope>
    <source>
        <strain evidence="3">CCUG 52537</strain>
    </source>
</reference>
<feature type="transmembrane region" description="Helical" evidence="1">
    <location>
        <begin position="44"/>
        <end position="63"/>
    </location>
</feature>
<accession>A0ABW3C3A2</accession>
<comment type="caution">
    <text evidence="2">The sequence shown here is derived from an EMBL/GenBank/DDBJ whole genome shotgun (WGS) entry which is preliminary data.</text>
</comment>
<dbReference type="EMBL" id="JBHTIK010000005">
    <property type="protein sequence ID" value="MFD0848379.1"/>
    <property type="molecule type" value="Genomic_DNA"/>
</dbReference>
<evidence type="ECO:0008006" key="4">
    <source>
        <dbReference type="Google" id="ProtNLM"/>
    </source>
</evidence>
<protein>
    <recommendedName>
        <fullName evidence="4">Integral membrane protein</fullName>
    </recommendedName>
</protein>
<name>A0ABW3C3A2_SPHXN</name>
<feature type="transmembrane region" description="Helical" evidence="1">
    <location>
        <begin position="12"/>
        <end position="38"/>
    </location>
</feature>
<keyword evidence="3" id="KW-1185">Reference proteome</keyword>
<sequence>MSLSPDSLIRRTLLLDAAMSGACAVLLVAGAGTLAGLLGLPEDLLFTSGLVLVPFVGLLVWLMRAGSPSAIGVRAVIAINLAWVAASAALLISGLVDPTPFGTAFVIVQAAAVLVFAELQIIAIRRTVLPRAA</sequence>
<feature type="transmembrane region" description="Helical" evidence="1">
    <location>
        <begin position="102"/>
        <end position="124"/>
    </location>
</feature>
<dbReference type="Proteomes" id="UP001597124">
    <property type="component" value="Unassembled WGS sequence"/>
</dbReference>
<feature type="transmembrane region" description="Helical" evidence="1">
    <location>
        <begin position="75"/>
        <end position="96"/>
    </location>
</feature>
<evidence type="ECO:0000313" key="3">
    <source>
        <dbReference type="Proteomes" id="UP001597124"/>
    </source>
</evidence>
<evidence type="ECO:0000313" key="2">
    <source>
        <dbReference type="EMBL" id="MFD0848379.1"/>
    </source>
</evidence>
<dbReference type="RefSeq" id="WP_381489043.1">
    <property type="nucleotide sequence ID" value="NZ_JBHTIK010000005.1"/>
</dbReference>
<keyword evidence="1" id="KW-0472">Membrane</keyword>
<evidence type="ECO:0000256" key="1">
    <source>
        <dbReference type="SAM" id="Phobius"/>
    </source>
</evidence>
<gene>
    <name evidence="2" type="ORF">ACFQ00_08585</name>
</gene>